<proteinExistence type="predicted"/>
<comment type="caution">
    <text evidence="2">The sequence shown here is derived from an EMBL/GenBank/DDBJ whole genome shotgun (WGS) entry which is preliminary data.</text>
</comment>
<dbReference type="AlphaFoldDB" id="A0A7W3G069"/>
<evidence type="ECO:0000259" key="1">
    <source>
        <dbReference type="Pfam" id="PF14082"/>
    </source>
</evidence>
<evidence type="ECO:0000313" key="3">
    <source>
        <dbReference type="Proteomes" id="UP000518474"/>
    </source>
</evidence>
<dbReference type="Proteomes" id="UP000518474">
    <property type="component" value="Unassembled WGS sequence"/>
</dbReference>
<dbReference type="RefSeq" id="WP_021541348.1">
    <property type="nucleotide sequence ID" value="NZ_CP056697.1"/>
</dbReference>
<reference evidence="2 3" key="1">
    <citation type="submission" date="2020-06" db="EMBL/GenBank/DDBJ databases">
        <title>REHAB project genomes.</title>
        <authorList>
            <person name="Shaw L.P."/>
        </authorList>
    </citation>
    <scope>NUCLEOTIDE SEQUENCE [LARGE SCALE GENOMIC DNA]</scope>
    <source>
        <strain evidence="2 3">RHBSTW-00604</strain>
    </source>
</reference>
<evidence type="ECO:0000313" key="2">
    <source>
        <dbReference type="EMBL" id="MBA7899732.1"/>
    </source>
</evidence>
<dbReference type="InterPro" id="IPR025359">
    <property type="entry name" value="SduA_C"/>
</dbReference>
<protein>
    <submittedName>
        <fullName evidence="2">DUF4263 domain-containing protein</fullName>
    </submittedName>
</protein>
<name>A0A7W3G069_9ESCH</name>
<feature type="domain" description="Shedu protein SduA C-terminal" evidence="1">
    <location>
        <begin position="226"/>
        <end position="397"/>
    </location>
</feature>
<sequence>MIDFITTNKGIVLKYEPETADTSWVWNELKTHSTVTISKVFYFNINDLLNPPSPNQDFDSYFYEFQFGTFRGDYTVIPSYILNIQNDIYISKKIHLSRRFFAAERNISIFGRLSRILNHSNPIYIGGDSAEAIPFKIFKELLRKFPNTHEVNKYADARVHTILEQYLEGMKDARGLYETYLNKIEPIRKSRKSNLDLTTINKLEIEKYTLIRDTIENALNTKQHWSEKDWQKLMVQFLLLLFPKYIHVIENITIHDYYSIPGKKKERYIDIGLVDSNGNLDIIEVKKPFDDKILRRTKYRGNSIPTSELSGGIMQAEKYLFHLSKWGTKGEDNLTRKYASELPSGMSIHISNPKAIIIVGRDQIDNGNMTENQKLDFEIIKRKYTNMMDIITYDDLLRRLNRTISALKK</sequence>
<organism evidence="2 3">
    <name type="scientific">Escherichia marmotae</name>
    <dbReference type="NCBI Taxonomy" id="1499973"/>
    <lineage>
        <taxon>Bacteria</taxon>
        <taxon>Pseudomonadati</taxon>
        <taxon>Pseudomonadota</taxon>
        <taxon>Gammaproteobacteria</taxon>
        <taxon>Enterobacterales</taxon>
        <taxon>Enterobacteriaceae</taxon>
        <taxon>Escherichia</taxon>
    </lineage>
</organism>
<gene>
    <name evidence="2" type="ORF">HV245_16520</name>
</gene>
<dbReference type="EMBL" id="JABXPT010000008">
    <property type="protein sequence ID" value="MBA7899732.1"/>
    <property type="molecule type" value="Genomic_DNA"/>
</dbReference>
<dbReference type="Pfam" id="PF14082">
    <property type="entry name" value="SduA_C"/>
    <property type="match status" value="1"/>
</dbReference>
<accession>A0A7W3G069</accession>